<accession>A0A9Q9ELZ8</accession>
<evidence type="ECO:0000313" key="8">
    <source>
        <dbReference type="Proteomes" id="UP001056384"/>
    </source>
</evidence>
<feature type="transmembrane region" description="Helical" evidence="6">
    <location>
        <begin position="62"/>
        <end position="81"/>
    </location>
</feature>
<dbReference type="GO" id="GO:0016020">
    <property type="term" value="C:membrane"/>
    <property type="evidence" value="ECO:0007669"/>
    <property type="project" value="UniProtKB-SubCell"/>
</dbReference>
<evidence type="ECO:0000256" key="2">
    <source>
        <dbReference type="ARBA" id="ARBA00022448"/>
    </source>
</evidence>
<dbReference type="PANTHER" id="PTHR43791:SF12">
    <property type="entry name" value="MAJOR FACILITATOR SUPERFAMILY (MFS) PROFILE DOMAIN-CONTAINING PROTEIN"/>
    <property type="match status" value="1"/>
</dbReference>
<keyword evidence="2" id="KW-0813">Transport</keyword>
<dbReference type="PANTHER" id="PTHR43791">
    <property type="entry name" value="PERMEASE-RELATED"/>
    <property type="match status" value="1"/>
</dbReference>
<dbReference type="EMBL" id="CP099424">
    <property type="protein sequence ID" value="USW55545.1"/>
    <property type="molecule type" value="Genomic_DNA"/>
</dbReference>
<evidence type="ECO:0000256" key="1">
    <source>
        <dbReference type="ARBA" id="ARBA00004141"/>
    </source>
</evidence>
<proteinExistence type="predicted"/>
<dbReference type="OrthoDB" id="2250022at2759"/>
<gene>
    <name evidence="7" type="ORF">Slin15195_G088640</name>
</gene>
<evidence type="ECO:0000256" key="3">
    <source>
        <dbReference type="ARBA" id="ARBA00022692"/>
    </source>
</evidence>
<dbReference type="AlphaFoldDB" id="A0A9Q9ELZ8"/>
<sequence>MIVFSVGTYAVNSLILGCCASVCGQTKEKKAAAVSMVTTIMVSSFIWTPYLWPKSDEPRYTIALASSAGFSMATAALAWVAKFMMMRRNKKIRQSSDENTNFYVY</sequence>
<dbReference type="Proteomes" id="UP001056384">
    <property type="component" value="Chromosome 7"/>
</dbReference>
<evidence type="ECO:0000313" key="7">
    <source>
        <dbReference type="EMBL" id="USW55545.1"/>
    </source>
</evidence>
<dbReference type="GO" id="GO:0022857">
    <property type="term" value="F:transmembrane transporter activity"/>
    <property type="evidence" value="ECO:0007669"/>
    <property type="project" value="TreeGrafter"/>
</dbReference>
<feature type="transmembrane region" description="Helical" evidence="6">
    <location>
        <begin position="31"/>
        <end position="50"/>
    </location>
</feature>
<evidence type="ECO:0000256" key="4">
    <source>
        <dbReference type="ARBA" id="ARBA00022989"/>
    </source>
</evidence>
<protein>
    <submittedName>
        <fullName evidence="7">Uncharacterized protein</fullName>
    </submittedName>
</protein>
<evidence type="ECO:0000256" key="5">
    <source>
        <dbReference type="ARBA" id="ARBA00023136"/>
    </source>
</evidence>
<keyword evidence="4 6" id="KW-1133">Transmembrane helix</keyword>
<feature type="transmembrane region" description="Helical" evidence="6">
    <location>
        <begin position="6"/>
        <end position="24"/>
    </location>
</feature>
<comment type="subcellular location">
    <subcellularLocation>
        <location evidence="1">Membrane</location>
        <topology evidence="1">Multi-pass membrane protein</topology>
    </subcellularLocation>
</comment>
<organism evidence="7 8">
    <name type="scientific">Septoria linicola</name>
    <dbReference type="NCBI Taxonomy" id="215465"/>
    <lineage>
        <taxon>Eukaryota</taxon>
        <taxon>Fungi</taxon>
        <taxon>Dikarya</taxon>
        <taxon>Ascomycota</taxon>
        <taxon>Pezizomycotina</taxon>
        <taxon>Dothideomycetes</taxon>
        <taxon>Dothideomycetidae</taxon>
        <taxon>Mycosphaerellales</taxon>
        <taxon>Mycosphaerellaceae</taxon>
        <taxon>Septoria</taxon>
    </lineage>
</organism>
<reference evidence="7" key="1">
    <citation type="submission" date="2022-06" db="EMBL/GenBank/DDBJ databases">
        <title>Complete genome sequences of two strains of the flax pathogen Septoria linicola.</title>
        <authorList>
            <person name="Lapalu N."/>
            <person name="Simon A."/>
            <person name="Demenou B."/>
            <person name="Paumier D."/>
            <person name="Guillot M.-P."/>
            <person name="Gout L."/>
            <person name="Valade R."/>
        </authorList>
    </citation>
    <scope>NUCLEOTIDE SEQUENCE</scope>
    <source>
        <strain evidence="7">SE15195</strain>
    </source>
</reference>
<keyword evidence="3 6" id="KW-0812">Transmembrane</keyword>
<evidence type="ECO:0000256" key="6">
    <source>
        <dbReference type="SAM" id="Phobius"/>
    </source>
</evidence>
<name>A0A9Q9ELZ8_9PEZI</name>
<keyword evidence="8" id="KW-1185">Reference proteome</keyword>
<keyword evidence="5 6" id="KW-0472">Membrane</keyword>